<evidence type="ECO:0000313" key="16">
    <source>
        <dbReference type="Proteomes" id="UP000259762"/>
    </source>
</evidence>
<accession>A0A2Z2LIN6</accession>
<evidence type="ECO:0000256" key="1">
    <source>
        <dbReference type="ARBA" id="ARBA00004141"/>
    </source>
</evidence>
<feature type="transmembrane region" description="Helical" evidence="12">
    <location>
        <begin position="118"/>
        <end position="137"/>
    </location>
</feature>
<dbReference type="GO" id="GO:0051992">
    <property type="term" value="F:UDP-N-acetylmuramoyl-L-alanyl-D-glutamyl-meso-2,6-diaminopimelyl-D-alanyl-D-alanine:undecaprenyl-phosphate transferase activity"/>
    <property type="evidence" value="ECO:0007669"/>
    <property type="project" value="RHEA"/>
</dbReference>
<feature type="transmembrane region" description="Helical" evidence="12">
    <location>
        <begin position="322"/>
        <end position="341"/>
    </location>
</feature>
<comment type="pathway">
    <text evidence="12">Cell wall biogenesis; peptidoglycan biosynthesis.</text>
</comment>
<dbReference type="NCBIfam" id="TIGR00445">
    <property type="entry name" value="mraY"/>
    <property type="match status" value="1"/>
</dbReference>
<evidence type="ECO:0000256" key="8">
    <source>
        <dbReference type="ARBA" id="ARBA00022989"/>
    </source>
</evidence>
<comment type="cofactor">
    <cofactor evidence="12 14">
        <name>Mg(2+)</name>
        <dbReference type="ChEBI" id="CHEBI:18420"/>
    </cofactor>
</comment>
<dbReference type="EMBL" id="CP015994">
    <property type="protein sequence ID" value="ASI48091.1"/>
    <property type="molecule type" value="Genomic_DNA"/>
</dbReference>
<feature type="binding site" evidence="14">
    <location>
        <position position="246"/>
    </location>
    <ligand>
        <name>Mg(2+)</name>
        <dbReference type="ChEBI" id="CHEBI:18420"/>
    </ligand>
</feature>
<keyword evidence="12" id="KW-1003">Cell membrane</keyword>
<reference evidence="15 16" key="2">
    <citation type="journal article" date="2019" name="BMC Genomics">
        <title>The Anaplasma ovis genome reveals a high proportion of pseudogenes.</title>
        <authorList>
            <person name="Liu Z."/>
            <person name="Peasley A.M."/>
            <person name="Yang J."/>
            <person name="Li Y."/>
            <person name="Guan G."/>
            <person name="Luo J."/>
            <person name="Yin H."/>
            <person name="Brayton K.A."/>
        </authorList>
    </citation>
    <scope>NUCLEOTIDE SEQUENCE [LARGE SCALE GENOMIC DNA]</scope>
    <source>
        <strain evidence="15 16">Haibei</strain>
    </source>
</reference>
<dbReference type="UniPathway" id="UPA00219"/>
<organism evidence="15 16">
    <name type="scientific">Anaplasma ovis str. Haibei</name>
    <dbReference type="NCBI Taxonomy" id="1248439"/>
    <lineage>
        <taxon>Bacteria</taxon>
        <taxon>Pseudomonadati</taxon>
        <taxon>Pseudomonadota</taxon>
        <taxon>Alphaproteobacteria</taxon>
        <taxon>Rickettsiales</taxon>
        <taxon>Anaplasmataceae</taxon>
        <taxon>Anaplasma</taxon>
    </lineage>
</organism>
<comment type="subcellular location">
    <subcellularLocation>
        <location evidence="12">Cell membrane</location>
        <topology evidence="12">Multi-pass membrane protein</topology>
    </subcellularLocation>
    <subcellularLocation>
        <location evidence="1">Membrane</location>
        <topology evidence="1">Multi-pass membrane protein</topology>
    </subcellularLocation>
</comment>
<keyword evidence="8 12" id="KW-1133">Transmembrane helix</keyword>
<dbReference type="RefSeq" id="WP_075139253.1">
    <property type="nucleotide sequence ID" value="NZ_CP015994.1"/>
</dbReference>
<dbReference type="GO" id="GO:0008963">
    <property type="term" value="F:phospho-N-acetylmuramoyl-pentapeptide-transferase activity"/>
    <property type="evidence" value="ECO:0007669"/>
    <property type="project" value="UniProtKB-UniRule"/>
</dbReference>
<keyword evidence="16" id="KW-1185">Reference proteome</keyword>
<evidence type="ECO:0000256" key="6">
    <source>
        <dbReference type="ARBA" id="ARBA00022960"/>
    </source>
</evidence>
<keyword evidence="5 12" id="KW-0812">Transmembrane</keyword>
<evidence type="ECO:0000256" key="14">
    <source>
        <dbReference type="PIRSR" id="PIRSR600715-1"/>
    </source>
</evidence>
<dbReference type="GO" id="GO:0051301">
    <property type="term" value="P:cell division"/>
    <property type="evidence" value="ECO:0007669"/>
    <property type="project" value="UniProtKB-KW"/>
</dbReference>
<dbReference type="OrthoDB" id="9805475at2"/>
<evidence type="ECO:0000256" key="9">
    <source>
        <dbReference type="ARBA" id="ARBA00023136"/>
    </source>
</evidence>
<evidence type="ECO:0000256" key="12">
    <source>
        <dbReference type="HAMAP-Rule" id="MF_00038"/>
    </source>
</evidence>
<dbReference type="GO" id="GO:0009252">
    <property type="term" value="P:peptidoglycan biosynthetic process"/>
    <property type="evidence" value="ECO:0007669"/>
    <property type="project" value="UniProtKB-UniRule"/>
</dbReference>
<feature type="transmembrane region" description="Helical" evidence="12">
    <location>
        <begin position="58"/>
        <end position="79"/>
    </location>
</feature>
<name>A0A2Z2LIN6_9RICK</name>
<feature type="transmembrane region" description="Helical" evidence="12">
    <location>
        <begin position="184"/>
        <end position="204"/>
    </location>
</feature>
<proteinExistence type="inferred from homology"/>
<comment type="catalytic activity">
    <reaction evidence="12">
        <text>UDP-N-acetyl-alpha-D-muramoyl-L-alanyl-gamma-D-glutamyl-meso-2,6-diaminopimeloyl-D-alanyl-D-alanine + di-trans,octa-cis-undecaprenyl phosphate = di-trans,octa-cis-undecaprenyl diphospho-N-acetyl-alpha-D-muramoyl-L-alanyl-D-glutamyl-meso-2,6-diaminopimeloyl-D-alanyl-D-alanine + UMP</text>
        <dbReference type="Rhea" id="RHEA:28386"/>
        <dbReference type="ChEBI" id="CHEBI:57865"/>
        <dbReference type="ChEBI" id="CHEBI:60392"/>
        <dbReference type="ChEBI" id="CHEBI:61386"/>
        <dbReference type="ChEBI" id="CHEBI:61387"/>
        <dbReference type="EC" id="2.7.8.13"/>
    </reaction>
</comment>
<dbReference type="CDD" id="cd06852">
    <property type="entry name" value="GT_MraY"/>
    <property type="match status" value="1"/>
</dbReference>
<comment type="similarity">
    <text evidence="2 12">Belongs to the glycosyltransferase 4 family. MraY subfamily.</text>
</comment>
<sequence length="342" mass="36512">MLSVPVGTVQPYFCSFFLSTVLGFTIAPHIMAALRNIQKGRHPIRGCLPVAHVAQKRGVPSMGGSIVLLPCILSTAIFGDLHNRDIWVILATLVSFAILGGVDDYLKFTRQNPKGISLGAKLFAQLLITSAALIFLSHVSDNFTSTHIFSKGLIDLGWAYMPFAYIVVVGSSNSVNLTDGLDGLATLPIIVSAAILGIIGHLSLQLGTEAVDTASANIPIFCSALAGSALSFLWFNAHPAKIFMGDLGSLSIGASLGLMSVMLKCELIYAISGSIFVAEALSSMAQVAYCKLTKGRKIFLVAPIHHHFEKAGMKEATIVTRAWVIAMVSFVVSLAVIIYIYR</sequence>
<evidence type="ECO:0000256" key="3">
    <source>
        <dbReference type="ARBA" id="ARBA00022618"/>
    </source>
</evidence>
<dbReference type="EC" id="2.7.8.13" evidence="12 13"/>
<evidence type="ECO:0000313" key="15">
    <source>
        <dbReference type="EMBL" id="ASI48091.1"/>
    </source>
</evidence>
<feature type="transmembrane region" description="Helical" evidence="12">
    <location>
        <begin position="85"/>
        <end position="106"/>
    </location>
</feature>
<dbReference type="Pfam" id="PF00953">
    <property type="entry name" value="Glycos_transf_4"/>
    <property type="match status" value="1"/>
</dbReference>
<dbReference type="PROSITE" id="PS01347">
    <property type="entry name" value="MRAY_1"/>
    <property type="match status" value="1"/>
</dbReference>
<dbReference type="GO" id="GO:0046872">
    <property type="term" value="F:metal ion binding"/>
    <property type="evidence" value="ECO:0007669"/>
    <property type="project" value="UniProtKB-KW"/>
</dbReference>
<dbReference type="GO" id="GO:0071555">
    <property type="term" value="P:cell wall organization"/>
    <property type="evidence" value="ECO:0007669"/>
    <property type="project" value="UniProtKB-KW"/>
</dbReference>
<reference evidence="16" key="1">
    <citation type="submission" date="2018-06" db="EMBL/GenBank/DDBJ databases">
        <title>The Anaplasma ovis genome reveals a high proportion of pseudogenes.</title>
        <authorList>
            <person name="Liu Z."/>
            <person name="Peasley A.M."/>
            <person name="Yang J."/>
            <person name="Li Y."/>
            <person name="Guan G."/>
            <person name="Luo J."/>
            <person name="Yin H."/>
            <person name="Brayton K.A."/>
        </authorList>
    </citation>
    <scope>NUCLEOTIDE SEQUENCE [LARGE SCALE GENOMIC DNA]</scope>
    <source>
        <strain evidence="16">Haibei</strain>
    </source>
</reference>
<keyword evidence="12 14" id="KW-0479">Metal-binding</keyword>
<keyword evidence="6 12" id="KW-0133">Cell shape</keyword>
<evidence type="ECO:0000256" key="13">
    <source>
        <dbReference type="NCBIfam" id="TIGR00445"/>
    </source>
</evidence>
<dbReference type="PROSITE" id="PS01348">
    <property type="entry name" value="MRAY_2"/>
    <property type="match status" value="1"/>
</dbReference>
<dbReference type="Proteomes" id="UP000259762">
    <property type="component" value="Chromosome"/>
</dbReference>
<keyword evidence="3 12" id="KW-0132">Cell division</keyword>
<dbReference type="PANTHER" id="PTHR22926">
    <property type="entry name" value="PHOSPHO-N-ACETYLMURAMOYL-PENTAPEPTIDE-TRANSFERASE"/>
    <property type="match status" value="1"/>
</dbReference>
<keyword evidence="12 14" id="KW-0460">Magnesium</keyword>
<keyword evidence="11 12" id="KW-0961">Cell wall biogenesis/degradation</keyword>
<evidence type="ECO:0000256" key="7">
    <source>
        <dbReference type="ARBA" id="ARBA00022984"/>
    </source>
</evidence>
<evidence type="ECO:0000256" key="10">
    <source>
        <dbReference type="ARBA" id="ARBA00023306"/>
    </source>
</evidence>
<keyword evidence="10 12" id="KW-0131">Cell cycle</keyword>
<dbReference type="GO" id="GO:0005886">
    <property type="term" value="C:plasma membrane"/>
    <property type="evidence" value="ECO:0007669"/>
    <property type="project" value="UniProtKB-SubCell"/>
</dbReference>
<evidence type="ECO:0000256" key="2">
    <source>
        <dbReference type="ARBA" id="ARBA00005583"/>
    </source>
</evidence>
<keyword evidence="7 12" id="KW-0573">Peptidoglycan synthesis</keyword>
<feature type="transmembrane region" description="Helical" evidence="12">
    <location>
        <begin position="157"/>
        <end position="177"/>
    </location>
</feature>
<dbReference type="GO" id="GO:0008360">
    <property type="term" value="P:regulation of cell shape"/>
    <property type="evidence" value="ECO:0007669"/>
    <property type="project" value="UniProtKB-KW"/>
</dbReference>
<dbReference type="InterPro" id="IPR018480">
    <property type="entry name" value="PNAcMuramoyl-5peptid_Trfase_CS"/>
</dbReference>
<dbReference type="AlphaFoldDB" id="A0A2Z2LIN6"/>
<dbReference type="InterPro" id="IPR003524">
    <property type="entry name" value="PNAcMuramoyl-5peptid_Trfase"/>
</dbReference>
<feature type="transmembrane region" description="Helical" evidence="12">
    <location>
        <begin position="216"/>
        <end position="235"/>
    </location>
</feature>
<dbReference type="HAMAP" id="MF_00038">
    <property type="entry name" value="MraY"/>
    <property type="match status" value="1"/>
</dbReference>
<protein>
    <recommendedName>
        <fullName evidence="12 13">Phospho-N-acetylmuramoyl-pentapeptide-transferase</fullName>
        <ecNumber evidence="12 13">2.7.8.13</ecNumber>
    </recommendedName>
    <alternativeName>
        <fullName evidence="12">UDP-MurNAc-pentapeptide phosphotransferase</fullName>
    </alternativeName>
</protein>
<evidence type="ECO:0000256" key="5">
    <source>
        <dbReference type="ARBA" id="ARBA00022692"/>
    </source>
</evidence>
<feature type="transmembrane region" description="Helical" evidence="12">
    <location>
        <begin position="12"/>
        <end position="37"/>
    </location>
</feature>
<dbReference type="KEGG" id="aoh:AOV_05050"/>
<evidence type="ECO:0000256" key="4">
    <source>
        <dbReference type="ARBA" id="ARBA00022679"/>
    </source>
</evidence>
<feature type="transmembrane region" description="Helical" evidence="12">
    <location>
        <begin position="267"/>
        <end position="289"/>
    </location>
</feature>
<keyword evidence="9 12" id="KW-0472">Membrane</keyword>
<gene>
    <name evidence="12" type="primary">mraY</name>
    <name evidence="15" type="ORF">AOV_05050</name>
</gene>
<comment type="function">
    <text evidence="12">Catalyzes the initial step of the lipid cycle reactions in the biosynthesis of the cell wall peptidoglycan: transfers peptidoglycan precursor phospho-MurNAc-pentapeptide from UDP-MurNAc-pentapeptide onto the lipid carrier undecaprenyl phosphate, yielding undecaprenyl-pyrophosphoryl-MurNAc-pentapeptide, known as lipid I.</text>
</comment>
<feature type="binding site" evidence="14">
    <location>
        <position position="176"/>
    </location>
    <ligand>
        <name>Mg(2+)</name>
        <dbReference type="ChEBI" id="CHEBI:18420"/>
    </ligand>
</feature>
<keyword evidence="4 12" id="KW-0808">Transferase</keyword>
<dbReference type="InterPro" id="IPR000715">
    <property type="entry name" value="Glycosyl_transferase_4"/>
</dbReference>
<dbReference type="PANTHER" id="PTHR22926:SF5">
    <property type="entry name" value="PHOSPHO-N-ACETYLMURAMOYL-PENTAPEPTIDE-TRANSFERASE HOMOLOG"/>
    <property type="match status" value="1"/>
</dbReference>
<evidence type="ECO:0000256" key="11">
    <source>
        <dbReference type="ARBA" id="ARBA00023316"/>
    </source>
</evidence>